<feature type="region of interest" description="Disordered" evidence="5">
    <location>
        <begin position="1"/>
        <end position="27"/>
    </location>
</feature>
<evidence type="ECO:0000256" key="1">
    <source>
        <dbReference type="ARBA" id="ARBA00010577"/>
    </source>
</evidence>
<accession>A0A0B2C0A9</accession>
<gene>
    <name evidence="6" type="ORF">PK98_02740</name>
</gene>
<sequence length="91" mass="9731">MSLSTITQLQNATATSRPEKAGTGRGLESLGQADFLALMTTQLQQQDPFAPVDNTQMLAQMAQFSSLATMTDVSAELAKISAKLDRLTPKT</sequence>
<proteinExistence type="inferred from homology"/>
<evidence type="ECO:0000256" key="2">
    <source>
        <dbReference type="ARBA" id="ARBA00016013"/>
    </source>
</evidence>
<dbReference type="InterPro" id="IPR005648">
    <property type="entry name" value="FlgD"/>
</dbReference>
<dbReference type="STRING" id="1572751.PK98_02740"/>
<name>A0A0B2C0A9_9SPHN</name>
<dbReference type="RefSeq" id="WP_039094096.1">
    <property type="nucleotide sequence ID" value="NZ_JTDN01000001.1"/>
</dbReference>
<evidence type="ECO:0000256" key="3">
    <source>
        <dbReference type="ARBA" id="ARBA00022795"/>
    </source>
</evidence>
<dbReference type="Pfam" id="PF03963">
    <property type="entry name" value="FlgD"/>
    <property type="match status" value="1"/>
</dbReference>
<evidence type="ECO:0000313" key="7">
    <source>
        <dbReference type="Proteomes" id="UP000030988"/>
    </source>
</evidence>
<dbReference type="EMBL" id="JTDN01000001">
    <property type="protein sequence ID" value="KHL25595.1"/>
    <property type="molecule type" value="Genomic_DNA"/>
</dbReference>
<protein>
    <recommendedName>
        <fullName evidence="2">Basal-body rod modification protein FlgD</fullName>
    </recommendedName>
</protein>
<comment type="caution">
    <text evidence="6">The sequence shown here is derived from an EMBL/GenBank/DDBJ whole genome shotgun (WGS) entry which is preliminary data.</text>
</comment>
<evidence type="ECO:0000256" key="5">
    <source>
        <dbReference type="SAM" id="MobiDB-lite"/>
    </source>
</evidence>
<keyword evidence="3" id="KW-1005">Bacterial flagellum biogenesis</keyword>
<dbReference type="OrthoDB" id="9785233at2"/>
<keyword evidence="7" id="KW-1185">Reference proteome</keyword>
<comment type="similarity">
    <text evidence="1">Belongs to the FlgD family.</text>
</comment>
<dbReference type="Proteomes" id="UP000030988">
    <property type="component" value="Unassembled WGS sequence"/>
</dbReference>
<organism evidence="6 7">
    <name type="scientific">Croceibacterium mercuriale</name>
    <dbReference type="NCBI Taxonomy" id="1572751"/>
    <lineage>
        <taxon>Bacteria</taxon>
        <taxon>Pseudomonadati</taxon>
        <taxon>Pseudomonadota</taxon>
        <taxon>Alphaproteobacteria</taxon>
        <taxon>Sphingomonadales</taxon>
        <taxon>Erythrobacteraceae</taxon>
        <taxon>Croceibacterium</taxon>
    </lineage>
</organism>
<reference evidence="6 7" key="1">
    <citation type="submission" date="2014-11" db="EMBL/GenBank/DDBJ databases">
        <title>Draft genome sequence of Kirrobacter mercurialis.</title>
        <authorList>
            <person name="Coil D.A."/>
            <person name="Eisen J.A."/>
        </authorList>
    </citation>
    <scope>NUCLEOTIDE SEQUENCE [LARGE SCALE GENOMIC DNA]</scope>
    <source>
        <strain evidence="6 7">Coronado</strain>
    </source>
</reference>
<evidence type="ECO:0000256" key="4">
    <source>
        <dbReference type="ARBA" id="ARBA00024746"/>
    </source>
</evidence>
<comment type="function">
    <text evidence="4">Required for flagellar hook formation. May act as a scaffolding protein.</text>
</comment>
<dbReference type="AlphaFoldDB" id="A0A0B2C0A9"/>
<dbReference type="GO" id="GO:0044781">
    <property type="term" value="P:bacterial-type flagellum organization"/>
    <property type="evidence" value="ECO:0007669"/>
    <property type="project" value="UniProtKB-KW"/>
</dbReference>
<feature type="compositionally biased region" description="Polar residues" evidence="5">
    <location>
        <begin position="1"/>
        <end position="16"/>
    </location>
</feature>
<evidence type="ECO:0000313" key="6">
    <source>
        <dbReference type="EMBL" id="KHL25595.1"/>
    </source>
</evidence>